<keyword evidence="3" id="KW-0328">Glycosyltransferase</keyword>
<dbReference type="AlphaFoldDB" id="A0A269YPQ5"/>
<dbReference type="GO" id="GO:0016757">
    <property type="term" value="F:glycosyltransferase activity"/>
    <property type="evidence" value="ECO:0007669"/>
    <property type="project" value="UniProtKB-KW"/>
</dbReference>
<evidence type="ECO:0000256" key="9">
    <source>
        <dbReference type="SAM" id="Phobius"/>
    </source>
</evidence>
<evidence type="ECO:0000313" key="11">
    <source>
        <dbReference type="EMBL" id="PAK87221.1"/>
    </source>
</evidence>
<organism evidence="11 12">
    <name type="scientific">Lentilactobacillus parakefiri</name>
    <dbReference type="NCBI Taxonomy" id="152332"/>
    <lineage>
        <taxon>Bacteria</taxon>
        <taxon>Bacillati</taxon>
        <taxon>Bacillota</taxon>
        <taxon>Bacilli</taxon>
        <taxon>Lactobacillales</taxon>
        <taxon>Lactobacillaceae</taxon>
        <taxon>Lentilactobacillus</taxon>
    </lineage>
</organism>
<dbReference type="SUPFAM" id="SSF53448">
    <property type="entry name" value="Nucleotide-diphospho-sugar transferases"/>
    <property type="match status" value="1"/>
</dbReference>
<proteinExistence type="inferred from homology"/>
<reference evidence="11 12" key="1">
    <citation type="submission" date="2017-04" db="EMBL/GenBank/DDBJ databases">
        <title>Kefir bacterial isolates.</title>
        <authorList>
            <person name="Kim Y."/>
            <person name="Blasche S."/>
            <person name="Patil K.R."/>
        </authorList>
    </citation>
    <scope>NUCLEOTIDE SEQUENCE [LARGE SCALE GENOMIC DNA]</scope>
    <source>
        <strain evidence="11 12">OG2</strain>
    </source>
</reference>
<keyword evidence="5 9" id="KW-0812">Transmembrane</keyword>
<comment type="caution">
    <text evidence="11">The sequence shown here is derived from an EMBL/GenBank/DDBJ whole genome shotgun (WGS) entry which is preliminary data.</text>
</comment>
<evidence type="ECO:0000256" key="3">
    <source>
        <dbReference type="ARBA" id="ARBA00022676"/>
    </source>
</evidence>
<evidence type="ECO:0000256" key="4">
    <source>
        <dbReference type="ARBA" id="ARBA00022679"/>
    </source>
</evidence>
<dbReference type="GO" id="GO:0005886">
    <property type="term" value="C:plasma membrane"/>
    <property type="evidence" value="ECO:0007669"/>
    <property type="project" value="UniProtKB-SubCell"/>
</dbReference>
<feature type="transmembrane region" description="Helical" evidence="9">
    <location>
        <begin position="260"/>
        <end position="286"/>
    </location>
</feature>
<feature type="transmembrane region" description="Helical" evidence="9">
    <location>
        <begin position="233"/>
        <end position="254"/>
    </location>
</feature>
<evidence type="ECO:0000256" key="5">
    <source>
        <dbReference type="ARBA" id="ARBA00022692"/>
    </source>
</evidence>
<dbReference type="InterPro" id="IPR050256">
    <property type="entry name" value="Glycosyltransferase_2"/>
</dbReference>
<evidence type="ECO:0000313" key="12">
    <source>
        <dbReference type="Proteomes" id="UP000216802"/>
    </source>
</evidence>
<dbReference type="CDD" id="cd04187">
    <property type="entry name" value="DPM1_like_bac"/>
    <property type="match status" value="1"/>
</dbReference>
<comment type="subcellular location">
    <subcellularLocation>
        <location evidence="1">Cell membrane</location>
        <topology evidence="1">Multi-pass membrane protein</topology>
    </subcellularLocation>
</comment>
<dbReference type="InterPro" id="IPR029044">
    <property type="entry name" value="Nucleotide-diphossugar_trans"/>
</dbReference>
<comment type="similarity">
    <text evidence="8">Belongs to the glycosyltransferase 2 family. GtrB subfamily.</text>
</comment>
<name>A0A269YPQ5_9LACO</name>
<keyword evidence="6 9" id="KW-1133">Transmembrane helix</keyword>
<accession>A0A269YPQ5</accession>
<evidence type="ECO:0000256" key="1">
    <source>
        <dbReference type="ARBA" id="ARBA00004651"/>
    </source>
</evidence>
<evidence type="ECO:0000256" key="8">
    <source>
        <dbReference type="ARBA" id="ARBA00038152"/>
    </source>
</evidence>
<keyword evidence="4 11" id="KW-0808">Transferase</keyword>
<protein>
    <submittedName>
        <fullName evidence="11">Glycosyltransferase</fullName>
    </submittedName>
</protein>
<keyword evidence="7 9" id="KW-0472">Membrane</keyword>
<feature type="domain" description="Glycosyltransferase 2-like" evidence="10">
    <location>
        <begin position="9"/>
        <end position="171"/>
    </location>
</feature>
<evidence type="ECO:0000256" key="2">
    <source>
        <dbReference type="ARBA" id="ARBA00022475"/>
    </source>
</evidence>
<sequence>MEKNQELISIVLPVYNEEQGIDTTIDTLEKFAANQPQSFELIFVDDGSSDKSAQLIQNRQTDYGNIRLVEFSRNFGHQLAITAGIRYTKGEAVVVMDADLQDPPAVIVDMIDKWHEGYDVVYGKRLSRDGESLFKKATAAAFYRGLKRITNVNIPLDTGDFRLMDKQVVYQLRQMNEADPFVRGMVSWVGFKQTAVTYERQERIAGISKYPLRKMIRLAMDGVTSFSSFRLQLANWLGTGSIIFSIGYLITSLFTTMDTIHFAVFALFLMVGITLLSIGMLGAYLYRVFEASRKRPLYIVSKTVGFRHPQSQNNHQTYYKTTIKGRAKVARINNNLHTKNDSH</sequence>
<dbReference type="EMBL" id="NCXI01000008">
    <property type="protein sequence ID" value="PAK87221.1"/>
    <property type="molecule type" value="Genomic_DNA"/>
</dbReference>
<dbReference type="Pfam" id="PF00535">
    <property type="entry name" value="Glycos_transf_2"/>
    <property type="match status" value="1"/>
</dbReference>
<dbReference type="InterPro" id="IPR001173">
    <property type="entry name" value="Glyco_trans_2-like"/>
</dbReference>
<dbReference type="PANTHER" id="PTHR48090">
    <property type="entry name" value="UNDECAPRENYL-PHOSPHATE 4-DEOXY-4-FORMAMIDO-L-ARABINOSE TRANSFERASE-RELATED"/>
    <property type="match status" value="1"/>
</dbReference>
<evidence type="ECO:0000256" key="6">
    <source>
        <dbReference type="ARBA" id="ARBA00022989"/>
    </source>
</evidence>
<dbReference type="PANTHER" id="PTHR48090:SF1">
    <property type="entry name" value="PROPHAGE BACTOPRENOL GLUCOSYL TRANSFERASE HOMOLOG"/>
    <property type="match status" value="1"/>
</dbReference>
<dbReference type="Proteomes" id="UP000216802">
    <property type="component" value="Unassembled WGS sequence"/>
</dbReference>
<dbReference type="RefSeq" id="WP_095354247.1">
    <property type="nucleotide sequence ID" value="NZ_NCXI01000008.1"/>
</dbReference>
<gene>
    <name evidence="11" type="ORF">B8W98_02155</name>
</gene>
<evidence type="ECO:0000259" key="10">
    <source>
        <dbReference type="Pfam" id="PF00535"/>
    </source>
</evidence>
<evidence type="ECO:0000256" key="7">
    <source>
        <dbReference type="ARBA" id="ARBA00023136"/>
    </source>
</evidence>
<dbReference type="Gene3D" id="3.90.550.10">
    <property type="entry name" value="Spore Coat Polysaccharide Biosynthesis Protein SpsA, Chain A"/>
    <property type="match status" value="1"/>
</dbReference>
<keyword evidence="2" id="KW-1003">Cell membrane</keyword>
<dbReference type="FunFam" id="3.90.550.10:FF:000079">
    <property type="entry name" value="Probable glycosyl transferase"/>
    <property type="match status" value="1"/>
</dbReference>